<keyword evidence="4" id="KW-0808">Transferase</keyword>
<dbReference type="InterPro" id="IPR036890">
    <property type="entry name" value="HATPase_C_sf"/>
</dbReference>
<reference evidence="10" key="1">
    <citation type="submission" date="2019-06" db="EMBL/GenBank/DDBJ databases">
        <title>Gordonia isolated from sludge of a wastewater treatment plant.</title>
        <authorList>
            <person name="Tamura T."/>
            <person name="Aoyama K."/>
            <person name="Kang Y."/>
            <person name="Saito S."/>
            <person name="Akiyama N."/>
            <person name="Yazawa K."/>
            <person name="Gonoi T."/>
            <person name="Mikami Y."/>
        </authorList>
    </citation>
    <scope>NUCLEOTIDE SEQUENCE [LARGE SCALE GENOMIC DNA]</scope>
    <source>
        <strain evidence="10">NBRC 107696</strain>
    </source>
</reference>
<sequence>MATLTELLAEHTTLSDDAAAHLQRLVAEWQLLADLSFADYLLAVRGDRGDFVYVAQVRPNTASTVFQHDEVGHSVESPESPQGANPLISPAFATGRIMQEGLATRFGNLLVGRVAIPVTFEGRVIAVLGRAAEASETRPPSPLEAAYRDAAQALCEMVVEGTFPLDEANTMGLSTPRAGDGFVRLGPEGVVVYASPNALSAVHRMGWTTDLSGVVLADLFNRLLNDPFEATDAAAMLAMAAGSADDSDVPVRGLRMEFDARRATVLVRAVPLRSRGRSQGAVLLIRDVTEVKRRDLALISKDATIREIHHRVKNNLQSVSALLRLQARRSSNPETSRALEEAVRRVGSIALVHEMLSGSVDEEVDVDLIVDRVGTSIVDVALPDGGGSRVSVRRTARLGVLPADLAMPLVMVLTEVLQNSIEHGFSDGQADAQIVVDAQRDVRSLSVHITDNGCGLPDGFDLEKSDRLGLQIVRTLVSNDLAGQITIGPAPGGRGTRVDLQIPLH</sequence>
<dbReference type="Gene3D" id="3.30.450.20">
    <property type="entry name" value="PAS domain"/>
    <property type="match status" value="1"/>
</dbReference>
<evidence type="ECO:0000256" key="3">
    <source>
        <dbReference type="ARBA" id="ARBA00022553"/>
    </source>
</evidence>
<dbReference type="InterPro" id="IPR011495">
    <property type="entry name" value="Sig_transdc_His_kin_sub2_dim/P"/>
</dbReference>
<dbReference type="EC" id="2.7.13.3" evidence="2"/>
<dbReference type="OrthoDB" id="9767435at2"/>
<dbReference type="InterPro" id="IPR035965">
    <property type="entry name" value="PAS-like_dom_sf"/>
</dbReference>
<dbReference type="RefSeq" id="WP_161897394.1">
    <property type="nucleotide sequence ID" value="NZ_BJOV01000005.1"/>
</dbReference>
<feature type="domain" description="Histidine kinase" evidence="8">
    <location>
        <begin position="307"/>
        <end position="505"/>
    </location>
</feature>
<name>A0A7I9VF69_9ACTN</name>
<dbReference type="SMART" id="SM00387">
    <property type="entry name" value="HATPase_c"/>
    <property type="match status" value="1"/>
</dbReference>
<dbReference type="EMBL" id="BJOV01000005">
    <property type="protein sequence ID" value="GEE03966.1"/>
    <property type="molecule type" value="Genomic_DNA"/>
</dbReference>
<keyword evidence="5" id="KW-0547">Nucleotide-binding</keyword>
<dbReference type="Pfam" id="PF08448">
    <property type="entry name" value="PAS_4"/>
    <property type="match status" value="1"/>
</dbReference>
<dbReference type="InterPro" id="IPR003594">
    <property type="entry name" value="HATPase_dom"/>
</dbReference>
<dbReference type="InterPro" id="IPR038424">
    <property type="entry name" value="H_kinase_PdtaS_GAF_sf"/>
</dbReference>
<organism evidence="9 10">
    <name type="scientific">Gordonia spumicola</name>
    <dbReference type="NCBI Taxonomy" id="589161"/>
    <lineage>
        <taxon>Bacteria</taxon>
        <taxon>Bacillati</taxon>
        <taxon>Actinomycetota</taxon>
        <taxon>Actinomycetes</taxon>
        <taxon>Mycobacteriales</taxon>
        <taxon>Gordoniaceae</taxon>
        <taxon>Gordonia</taxon>
    </lineage>
</organism>
<gene>
    <name evidence="9" type="ORF">nbrc107696_44120</name>
</gene>
<dbReference type="InterPro" id="IPR005467">
    <property type="entry name" value="His_kinase_dom"/>
</dbReference>
<evidence type="ECO:0000256" key="6">
    <source>
        <dbReference type="ARBA" id="ARBA00022777"/>
    </source>
</evidence>
<keyword evidence="10" id="KW-1185">Reference proteome</keyword>
<keyword evidence="7" id="KW-0067">ATP-binding</keyword>
<keyword evidence="3" id="KW-0597">Phosphoprotein</keyword>
<evidence type="ECO:0000313" key="10">
    <source>
        <dbReference type="Proteomes" id="UP000444960"/>
    </source>
</evidence>
<dbReference type="Gene3D" id="3.30.565.10">
    <property type="entry name" value="Histidine kinase-like ATPase, C-terminal domain"/>
    <property type="match status" value="1"/>
</dbReference>
<evidence type="ECO:0000256" key="1">
    <source>
        <dbReference type="ARBA" id="ARBA00000085"/>
    </source>
</evidence>
<keyword evidence="6 9" id="KW-0418">Kinase</keyword>
<dbReference type="AlphaFoldDB" id="A0A7I9VF69"/>
<evidence type="ECO:0000259" key="8">
    <source>
        <dbReference type="PROSITE" id="PS50109"/>
    </source>
</evidence>
<dbReference type="GO" id="GO:0004673">
    <property type="term" value="F:protein histidine kinase activity"/>
    <property type="evidence" value="ECO:0007669"/>
    <property type="project" value="UniProtKB-EC"/>
</dbReference>
<dbReference type="SUPFAM" id="SSF55874">
    <property type="entry name" value="ATPase domain of HSP90 chaperone/DNA topoisomerase II/histidine kinase"/>
    <property type="match status" value="1"/>
</dbReference>
<dbReference type="Proteomes" id="UP000444960">
    <property type="component" value="Unassembled WGS sequence"/>
</dbReference>
<accession>A0A7I9VF69</accession>
<dbReference type="GO" id="GO:0005524">
    <property type="term" value="F:ATP binding"/>
    <property type="evidence" value="ECO:0007669"/>
    <property type="project" value="UniProtKB-KW"/>
</dbReference>
<dbReference type="PANTHER" id="PTHR41523:SF8">
    <property type="entry name" value="ETHYLENE RESPONSE SENSOR PROTEIN"/>
    <property type="match status" value="1"/>
</dbReference>
<evidence type="ECO:0000256" key="2">
    <source>
        <dbReference type="ARBA" id="ARBA00012438"/>
    </source>
</evidence>
<protein>
    <recommendedName>
        <fullName evidence="2">histidine kinase</fullName>
        <ecNumber evidence="2">2.7.13.3</ecNumber>
    </recommendedName>
</protein>
<comment type="caution">
    <text evidence="9">The sequence shown here is derived from an EMBL/GenBank/DDBJ whole genome shotgun (WGS) entry which is preliminary data.</text>
</comment>
<dbReference type="InterPro" id="IPR022066">
    <property type="entry name" value="PdtaS_GAF"/>
</dbReference>
<evidence type="ECO:0000256" key="7">
    <source>
        <dbReference type="ARBA" id="ARBA00022840"/>
    </source>
</evidence>
<evidence type="ECO:0000256" key="5">
    <source>
        <dbReference type="ARBA" id="ARBA00022741"/>
    </source>
</evidence>
<dbReference type="Pfam" id="PF07568">
    <property type="entry name" value="HisKA_2"/>
    <property type="match status" value="1"/>
</dbReference>
<dbReference type="Pfam" id="PF02518">
    <property type="entry name" value="HATPase_c"/>
    <property type="match status" value="1"/>
</dbReference>
<dbReference type="Pfam" id="PF12282">
    <property type="entry name" value="GAF_PdtaS"/>
    <property type="match status" value="1"/>
</dbReference>
<dbReference type="Gene3D" id="3.30.450.280">
    <property type="entry name" value="GAF domain"/>
    <property type="match status" value="1"/>
</dbReference>
<dbReference type="PROSITE" id="PS50109">
    <property type="entry name" value="HIS_KIN"/>
    <property type="match status" value="1"/>
</dbReference>
<dbReference type="InterPro" id="IPR013656">
    <property type="entry name" value="PAS_4"/>
</dbReference>
<comment type="catalytic activity">
    <reaction evidence="1">
        <text>ATP + protein L-histidine = ADP + protein N-phospho-L-histidine.</text>
        <dbReference type="EC" id="2.7.13.3"/>
    </reaction>
</comment>
<dbReference type="PANTHER" id="PTHR41523">
    <property type="entry name" value="TWO-COMPONENT SYSTEM SENSOR PROTEIN"/>
    <property type="match status" value="1"/>
</dbReference>
<proteinExistence type="predicted"/>
<dbReference type="SUPFAM" id="SSF55785">
    <property type="entry name" value="PYP-like sensor domain (PAS domain)"/>
    <property type="match status" value="1"/>
</dbReference>
<evidence type="ECO:0000256" key="4">
    <source>
        <dbReference type="ARBA" id="ARBA00022679"/>
    </source>
</evidence>
<evidence type="ECO:0000313" key="9">
    <source>
        <dbReference type="EMBL" id="GEE03966.1"/>
    </source>
</evidence>